<dbReference type="SUPFAM" id="SSF50249">
    <property type="entry name" value="Nucleic acid-binding proteins"/>
    <property type="match status" value="1"/>
</dbReference>
<dbReference type="NCBIfam" id="TIGR04418">
    <property type="entry name" value="PriB_gamma"/>
    <property type="match status" value="1"/>
</dbReference>
<evidence type="ECO:0000256" key="2">
    <source>
        <dbReference type="ARBA" id="ARBA00022705"/>
    </source>
</evidence>
<evidence type="ECO:0000256" key="4">
    <source>
        <dbReference type="PROSITE-ProRule" id="PRU00252"/>
    </source>
</evidence>
<dbReference type="EMBL" id="CP069798">
    <property type="protein sequence ID" value="QRQ80867.1"/>
    <property type="molecule type" value="Genomic_DNA"/>
</dbReference>
<dbReference type="Pfam" id="PF22657">
    <property type="entry name" value="SSB_1"/>
    <property type="match status" value="1"/>
</dbReference>
<organism evidence="5 6">
    <name type="scientific">Paralysiella testudinis</name>
    <dbReference type="NCBI Taxonomy" id="2809020"/>
    <lineage>
        <taxon>Bacteria</taxon>
        <taxon>Pseudomonadati</taxon>
        <taxon>Pseudomonadota</taxon>
        <taxon>Betaproteobacteria</taxon>
        <taxon>Neisseriales</taxon>
        <taxon>Neisseriaceae</taxon>
        <taxon>Paralysiella</taxon>
    </lineage>
</organism>
<dbReference type="PIRSF" id="PIRSF003135">
    <property type="entry name" value="Primosomal_n"/>
    <property type="match status" value="1"/>
</dbReference>
<keyword evidence="2" id="KW-0235">DNA replication</keyword>
<protein>
    <submittedName>
        <fullName evidence="5">Primosomal replication protein N</fullName>
    </submittedName>
</protein>
<dbReference type="Proteomes" id="UP000653156">
    <property type="component" value="Chromosome"/>
</dbReference>
<dbReference type="RefSeq" id="WP_230338160.1">
    <property type="nucleotide sequence ID" value="NZ_CP069798.1"/>
</dbReference>
<sequence length="96" mass="11099">MDNQLSLCAQIKTADPIRYTPAGLPVLTLWLSHESWQNELGERYLAKMEMEAKLMGEAALSWQHRQGCMVRVSGFLAQKGRRYPRPVLHIQQIYEI</sequence>
<evidence type="ECO:0000256" key="3">
    <source>
        <dbReference type="ARBA" id="ARBA00023125"/>
    </source>
</evidence>
<reference evidence="5" key="1">
    <citation type="submission" date="2021-02" db="EMBL/GenBank/DDBJ databases">
        <title>Neisseriaceae sp. 26B isolated from the cloaca of a Common Toad-headed Turtle (Mesoclemmys nasuta).</title>
        <authorList>
            <person name="Spergser J."/>
            <person name="Busse H.-J."/>
        </authorList>
    </citation>
    <scope>NUCLEOTIDE SEQUENCE</scope>
    <source>
        <strain evidence="5">26B</strain>
    </source>
</reference>
<evidence type="ECO:0000313" key="5">
    <source>
        <dbReference type="EMBL" id="QRQ80867.1"/>
    </source>
</evidence>
<gene>
    <name evidence="5" type="primary">priB</name>
    <name evidence="5" type="ORF">JQU52_08925</name>
</gene>
<dbReference type="Gene3D" id="2.40.50.140">
    <property type="entry name" value="Nucleic acid-binding proteins"/>
    <property type="match status" value="1"/>
</dbReference>
<dbReference type="GO" id="GO:0006269">
    <property type="term" value="P:DNA replication, synthesis of primer"/>
    <property type="evidence" value="ECO:0007669"/>
    <property type="project" value="UniProtKB-KW"/>
</dbReference>
<keyword evidence="6" id="KW-1185">Reference proteome</keyword>
<keyword evidence="3 4" id="KW-0238">DNA-binding</keyword>
<dbReference type="GO" id="GO:0003697">
    <property type="term" value="F:single-stranded DNA binding"/>
    <property type="evidence" value="ECO:0007669"/>
    <property type="project" value="InterPro"/>
</dbReference>
<dbReference type="InterPro" id="IPR023646">
    <property type="entry name" value="Prisomal_replication_PriB"/>
</dbReference>
<dbReference type="GO" id="GO:1990077">
    <property type="term" value="C:primosome complex"/>
    <property type="evidence" value="ECO:0007669"/>
    <property type="project" value="UniProtKB-KW"/>
</dbReference>
<evidence type="ECO:0000313" key="6">
    <source>
        <dbReference type="Proteomes" id="UP000653156"/>
    </source>
</evidence>
<dbReference type="KEGG" id="ptes:JQU52_08925"/>
<dbReference type="InterPro" id="IPR000424">
    <property type="entry name" value="Primosome_PriB/ssb"/>
</dbReference>
<evidence type="ECO:0000256" key="1">
    <source>
        <dbReference type="ARBA" id="ARBA00022515"/>
    </source>
</evidence>
<proteinExistence type="predicted"/>
<dbReference type="AlphaFoldDB" id="A0A892ZG97"/>
<name>A0A892ZG97_9NEIS</name>
<accession>A0A892ZG97</accession>
<dbReference type="InterPro" id="IPR012340">
    <property type="entry name" value="NA-bd_OB-fold"/>
</dbReference>
<keyword evidence="1" id="KW-0639">Primosome</keyword>
<dbReference type="PROSITE" id="PS50935">
    <property type="entry name" value="SSB"/>
    <property type="match status" value="1"/>
</dbReference>